<protein>
    <submittedName>
        <fullName evidence="2">Uncharacterized protein</fullName>
    </submittedName>
</protein>
<dbReference type="EMBL" id="CAMPGE010002935">
    <property type="protein sequence ID" value="CAI2361753.1"/>
    <property type="molecule type" value="Genomic_DNA"/>
</dbReference>
<evidence type="ECO:0000313" key="3">
    <source>
        <dbReference type="Proteomes" id="UP001295684"/>
    </source>
</evidence>
<comment type="caution">
    <text evidence="2">The sequence shown here is derived from an EMBL/GenBank/DDBJ whole genome shotgun (WGS) entry which is preliminary data.</text>
</comment>
<feature type="compositionally biased region" description="Basic residues" evidence="1">
    <location>
        <begin position="40"/>
        <end position="58"/>
    </location>
</feature>
<gene>
    <name evidence="2" type="ORF">ECRASSUSDP1_LOCUS3066</name>
</gene>
<feature type="region of interest" description="Disordered" evidence="1">
    <location>
        <begin position="40"/>
        <end position="63"/>
    </location>
</feature>
<reference evidence="2" key="1">
    <citation type="submission" date="2023-07" db="EMBL/GenBank/DDBJ databases">
        <authorList>
            <consortium name="AG Swart"/>
            <person name="Singh M."/>
            <person name="Singh A."/>
            <person name="Seah K."/>
            <person name="Emmerich C."/>
        </authorList>
    </citation>
    <scope>NUCLEOTIDE SEQUENCE</scope>
    <source>
        <strain evidence="2">DP1</strain>
    </source>
</reference>
<organism evidence="2 3">
    <name type="scientific">Euplotes crassus</name>
    <dbReference type="NCBI Taxonomy" id="5936"/>
    <lineage>
        <taxon>Eukaryota</taxon>
        <taxon>Sar</taxon>
        <taxon>Alveolata</taxon>
        <taxon>Ciliophora</taxon>
        <taxon>Intramacronucleata</taxon>
        <taxon>Spirotrichea</taxon>
        <taxon>Hypotrichia</taxon>
        <taxon>Euplotida</taxon>
        <taxon>Euplotidae</taxon>
        <taxon>Moneuplotes</taxon>
    </lineage>
</organism>
<name>A0AAD1X3J1_EUPCR</name>
<evidence type="ECO:0000313" key="2">
    <source>
        <dbReference type="EMBL" id="CAI2361753.1"/>
    </source>
</evidence>
<dbReference type="Proteomes" id="UP001295684">
    <property type="component" value="Unassembled WGS sequence"/>
</dbReference>
<evidence type="ECO:0000256" key="1">
    <source>
        <dbReference type="SAM" id="MobiDB-lite"/>
    </source>
</evidence>
<proteinExistence type="predicted"/>
<keyword evidence="3" id="KW-1185">Reference proteome</keyword>
<dbReference type="AlphaFoldDB" id="A0AAD1X3J1"/>
<accession>A0AAD1X3J1</accession>
<sequence>MEYTSKRAVPEIHNPLIQRIELLFELKTGNKQKAMEIINKIKKTGKKSKKRRKKNRHSKSVEEMLGLPKQFDSRMTTPDRIKQGRRVFRVPKKSEKALKKFQKKNKKNIDNSIKFPDINKKFDDKRLNLIEPRFNYSHMRHHLDGIIVDTKRSHKICKHYGLQKKSSVPNFNHSLLKHADDSGIMSKRNSKDIGKSNLLTERFGQKKKGPQLDQPRLEDYFEYLSGSVSSMLSKADEKNKKNADIEFKDYNYGPQSDISKYIKMKDENDEMIKVEIKNVAQPTDLDIDQGIFDQGYSQESPRESEESVIRVQIPSEIQLKVKEYQFDPGLGPYSAAQKQDLLEKLSLKKVLEFKPNPKPFKFK</sequence>